<reference evidence="1 2" key="1">
    <citation type="journal article" date="2023" name="Hortic Res">
        <title>Pangenome of water caltrop reveals structural variations and asymmetric subgenome divergence after allopolyploidization.</title>
        <authorList>
            <person name="Zhang X."/>
            <person name="Chen Y."/>
            <person name="Wang L."/>
            <person name="Yuan Y."/>
            <person name="Fang M."/>
            <person name="Shi L."/>
            <person name="Lu R."/>
            <person name="Comes H.P."/>
            <person name="Ma Y."/>
            <person name="Chen Y."/>
            <person name="Huang G."/>
            <person name="Zhou Y."/>
            <person name="Zheng Z."/>
            <person name="Qiu Y."/>
        </authorList>
    </citation>
    <scope>NUCLEOTIDE SEQUENCE [LARGE SCALE GENOMIC DNA]</scope>
    <source>
        <tissue evidence="1">Roots</tissue>
    </source>
</reference>
<evidence type="ECO:0000313" key="2">
    <source>
        <dbReference type="Proteomes" id="UP001345219"/>
    </source>
</evidence>
<dbReference type="AlphaFoldDB" id="A0AAN7L6I5"/>
<dbReference type="EMBL" id="JAXIOK010000002">
    <property type="protein sequence ID" value="KAK4777263.1"/>
    <property type="molecule type" value="Genomic_DNA"/>
</dbReference>
<accession>A0AAN7L6I5</accession>
<comment type="caution">
    <text evidence="1">The sequence shown here is derived from an EMBL/GenBank/DDBJ whole genome shotgun (WGS) entry which is preliminary data.</text>
</comment>
<protein>
    <submittedName>
        <fullName evidence="1">Uncharacterized protein</fullName>
    </submittedName>
</protein>
<organism evidence="1 2">
    <name type="scientific">Trapa incisa</name>
    <dbReference type="NCBI Taxonomy" id="236973"/>
    <lineage>
        <taxon>Eukaryota</taxon>
        <taxon>Viridiplantae</taxon>
        <taxon>Streptophyta</taxon>
        <taxon>Embryophyta</taxon>
        <taxon>Tracheophyta</taxon>
        <taxon>Spermatophyta</taxon>
        <taxon>Magnoliopsida</taxon>
        <taxon>eudicotyledons</taxon>
        <taxon>Gunneridae</taxon>
        <taxon>Pentapetalae</taxon>
        <taxon>rosids</taxon>
        <taxon>malvids</taxon>
        <taxon>Myrtales</taxon>
        <taxon>Lythraceae</taxon>
        <taxon>Trapa</taxon>
    </lineage>
</organism>
<keyword evidence="2" id="KW-1185">Reference proteome</keyword>
<sequence length="105" mass="11885">MSDSGLRTGISFSQDVLCALKSCLTSAEAFQYAEHILRWEQLPADQRAHLTREKQEHFQKLRVEKSMGSSAPTSKQISYLQSLGCTLKPTSRLHASRLIEKYKSL</sequence>
<evidence type="ECO:0000313" key="1">
    <source>
        <dbReference type="EMBL" id="KAK4777263.1"/>
    </source>
</evidence>
<proteinExistence type="predicted"/>
<gene>
    <name evidence="1" type="ORF">SAY87_017450</name>
</gene>
<name>A0AAN7L6I5_9MYRT</name>
<dbReference type="Proteomes" id="UP001345219">
    <property type="component" value="Chromosome 14"/>
</dbReference>